<protein>
    <submittedName>
        <fullName evidence="15">Uncharacterized protein</fullName>
    </submittedName>
</protein>
<evidence type="ECO:0000256" key="6">
    <source>
        <dbReference type="ARBA" id="ARBA00023040"/>
    </source>
</evidence>
<name>A0ABQ9F8U8_TEGGR</name>
<feature type="transmembrane region" description="Helical" evidence="12">
    <location>
        <begin position="185"/>
        <end position="211"/>
    </location>
</feature>
<evidence type="ECO:0000259" key="14">
    <source>
        <dbReference type="PROSITE" id="PS50261"/>
    </source>
</evidence>
<dbReference type="InterPro" id="IPR017981">
    <property type="entry name" value="GPCR_2-like_7TM"/>
</dbReference>
<dbReference type="CDD" id="cd15041">
    <property type="entry name" value="7tmB1_hormone_R"/>
    <property type="match status" value="1"/>
</dbReference>
<keyword evidence="9" id="KW-0325">Glycoprotein</keyword>
<evidence type="ECO:0000256" key="12">
    <source>
        <dbReference type="SAM" id="Phobius"/>
    </source>
</evidence>
<feature type="domain" description="G-protein coupled receptors family 2 profile 1" evidence="13">
    <location>
        <begin position="90"/>
        <end position="175"/>
    </location>
</feature>
<feature type="transmembrane region" description="Helical" evidence="12">
    <location>
        <begin position="280"/>
        <end position="298"/>
    </location>
</feature>
<dbReference type="Gene3D" id="4.10.1240.10">
    <property type="entry name" value="GPCR, family 2, extracellular hormone receptor domain"/>
    <property type="match status" value="1"/>
</dbReference>
<dbReference type="Pfam" id="PF00002">
    <property type="entry name" value="7tm_2"/>
    <property type="match status" value="1"/>
</dbReference>
<dbReference type="Gene3D" id="1.20.1070.10">
    <property type="entry name" value="Rhodopsin 7-helix transmembrane proteins"/>
    <property type="match status" value="1"/>
</dbReference>
<evidence type="ECO:0000256" key="8">
    <source>
        <dbReference type="ARBA" id="ARBA00023170"/>
    </source>
</evidence>
<feature type="transmembrane region" description="Helical" evidence="12">
    <location>
        <begin position="346"/>
        <end position="367"/>
    </location>
</feature>
<dbReference type="PROSITE" id="PS00649">
    <property type="entry name" value="G_PROTEIN_RECEP_F2_1"/>
    <property type="match status" value="1"/>
</dbReference>
<dbReference type="PROSITE" id="PS50261">
    <property type="entry name" value="G_PROTEIN_RECEP_F2_4"/>
    <property type="match status" value="1"/>
</dbReference>
<feature type="transmembrane region" description="Helical" evidence="12">
    <location>
        <begin position="304"/>
        <end position="325"/>
    </location>
</feature>
<keyword evidence="8" id="KW-0675">Receptor</keyword>
<dbReference type="PANTHER" id="PTHR45620">
    <property type="entry name" value="PDF RECEPTOR-LIKE PROTEIN-RELATED"/>
    <property type="match status" value="1"/>
</dbReference>
<evidence type="ECO:0000256" key="7">
    <source>
        <dbReference type="ARBA" id="ARBA00023136"/>
    </source>
</evidence>
<organism evidence="15 16">
    <name type="scientific">Tegillarca granosa</name>
    <name type="common">Malaysian cockle</name>
    <name type="synonym">Anadara granosa</name>
    <dbReference type="NCBI Taxonomy" id="220873"/>
    <lineage>
        <taxon>Eukaryota</taxon>
        <taxon>Metazoa</taxon>
        <taxon>Spiralia</taxon>
        <taxon>Lophotrochozoa</taxon>
        <taxon>Mollusca</taxon>
        <taxon>Bivalvia</taxon>
        <taxon>Autobranchia</taxon>
        <taxon>Pteriomorphia</taxon>
        <taxon>Arcoida</taxon>
        <taxon>Arcoidea</taxon>
        <taxon>Arcidae</taxon>
        <taxon>Tegillarca</taxon>
    </lineage>
</organism>
<feature type="transmembrane region" description="Helical" evidence="12">
    <location>
        <begin position="223"/>
        <end position="246"/>
    </location>
</feature>
<keyword evidence="3" id="KW-1003">Cell membrane</keyword>
<keyword evidence="6" id="KW-0297">G-protein coupled receptor</keyword>
<evidence type="ECO:0000256" key="9">
    <source>
        <dbReference type="ARBA" id="ARBA00023180"/>
    </source>
</evidence>
<proteinExistence type="inferred from homology"/>
<gene>
    <name evidence="15" type="ORF">KUTeg_008325</name>
</gene>
<reference evidence="15 16" key="1">
    <citation type="submission" date="2022-12" db="EMBL/GenBank/DDBJ databases">
        <title>Chromosome-level genome of Tegillarca granosa.</title>
        <authorList>
            <person name="Kim J."/>
        </authorList>
    </citation>
    <scope>NUCLEOTIDE SEQUENCE [LARGE SCALE GENOMIC DNA]</scope>
    <source>
        <strain evidence="15">Teg-2019</strain>
        <tissue evidence="15">Adductor muscle</tissue>
    </source>
</reference>
<evidence type="ECO:0000256" key="1">
    <source>
        <dbReference type="ARBA" id="ARBA00004651"/>
    </source>
</evidence>
<dbReference type="SUPFAM" id="SSF81321">
    <property type="entry name" value="Family A G protein-coupled receptor-like"/>
    <property type="match status" value="1"/>
</dbReference>
<evidence type="ECO:0000256" key="11">
    <source>
        <dbReference type="SAM" id="MobiDB-lite"/>
    </source>
</evidence>
<dbReference type="SMART" id="SM00008">
    <property type="entry name" value="HormR"/>
    <property type="match status" value="1"/>
</dbReference>
<accession>A0ABQ9F8U8</accession>
<dbReference type="SUPFAM" id="SSF111418">
    <property type="entry name" value="Hormone receptor domain"/>
    <property type="match status" value="1"/>
</dbReference>
<dbReference type="InterPro" id="IPR050332">
    <property type="entry name" value="GPCR_2"/>
</dbReference>
<evidence type="ECO:0000256" key="5">
    <source>
        <dbReference type="ARBA" id="ARBA00022989"/>
    </source>
</evidence>
<comment type="similarity">
    <text evidence="2">Belongs to the G-protein coupled receptor 2 family.</text>
</comment>
<dbReference type="EMBL" id="JARBDR010000342">
    <property type="protein sequence ID" value="KAJ8313764.1"/>
    <property type="molecule type" value="Genomic_DNA"/>
</dbReference>
<dbReference type="Proteomes" id="UP001217089">
    <property type="component" value="Unassembled WGS sequence"/>
</dbReference>
<feature type="domain" description="G-protein coupled receptors family 2 profile 2" evidence="14">
    <location>
        <begin position="186"/>
        <end position="451"/>
    </location>
</feature>
<dbReference type="InterPro" id="IPR036445">
    <property type="entry name" value="GPCR_2_extracell_dom_sf"/>
</dbReference>
<comment type="subcellular location">
    <subcellularLocation>
        <location evidence="1">Cell membrane</location>
        <topology evidence="1">Multi-pass membrane protein</topology>
    </subcellularLocation>
</comment>
<evidence type="ECO:0000256" key="3">
    <source>
        <dbReference type="ARBA" id="ARBA00022475"/>
    </source>
</evidence>
<dbReference type="PRINTS" id="PR00249">
    <property type="entry name" value="GPCRSECRETIN"/>
</dbReference>
<dbReference type="PROSITE" id="PS50227">
    <property type="entry name" value="G_PROTEIN_RECEP_F2_3"/>
    <property type="match status" value="1"/>
</dbReference>
<dbReference type="InterPro" id="IPR001879">
    <property type="entry name" value="GPCR_2_extracellular_dom"/>
</dbReference>
<evidence type="ECO:0000313" key="15">
    <source>
        <dbReference type="EMBL" id="KAJ8313764.1"/>
    </source>
</evidence>
<keyword evidence="5 12" id="KW-1133">Transmembrane helix</keyword>
<feature type="transmembrane region" description="Helical" evidence="12">
    <location>
        <begin position="387"/>
        <end position="407"/>
    </location>
</feature>
<dbReference type="PANTHER" id="PTHR45620:SF42">
    <property type="entry name" value="G-PROTEIN COUPLED RECEPTOR SEB-2"/>
    <property type="match status" value="1"/>
</dbReference>
<evidence type="ECO:0000313" key="16">
    <source>
        <dbReference type="Proteomes" id="UP001217089"/>
    </source>
</evidence>
<feature type="region of interest" description="Disordered" evidence="11">
    <location>
        <begin position="485"/>
        <end position="505"/>
    </location>
</feature>
<sequence>MTCRNRGIYLPQQYFDLFSCSRCYSYLFPKDRNLQSVGLSLKARNGSLFEPETVIFPDVNNSTVVQKVCRFINSDNCKRWTDCCQSAIRCCKRQLSQLPYNSNNTADYCPRTWDGYDCFDDTPSGSNVVITCPSYVENVKEGAKALKTCTENGTWYTDPSSNLEWTDYTNCIYEQENPIITNQTLVIFIGLACNIISIILLLLACGIFLSFRQLRIQHRIRLHLNLFISFVIYAITTILWDFLLMYDRLQNSTEQSRMYQNGIGCKFLYIFLRYTRSSNFFWMACEGFYLHTLIVHAFKVPKTLIGYYAFGWGICWIPVGIYAIVRATDPIFDLQCWVLPIGGFEWLIYTPNLLCIAVNIFFFINILRILLTQLQTHPNEPSNYRRAFKATFVLVPLFGVQFLTLVYRPKHYIYDIFQSIVKNSQVHTYMKSYIRNKFPGKFPEMSRNYSTTSNTQYTNVSMQRRGTRTAEQNPNYIALSTVDDVTTPTENTTKQSNGDTVGEKW</sequence>
<evidence type="ECO:0000259" key="13">
    <source>
        <dbReference type="PROSITE" id="PS50227"/>
    </source>
</evidence>
<evidence type="ECO:0000256" key="4">
    <source>
        <dbReference type="ARBA" id="ARBA00022692"/>
    </source>
</evidence>
<evidence type="ECO:0000256" key="10">
    <source>
        <dbReference type="ARBA" id="ARBA00023224"/>
    </source>
</evidence>
<dbReference type="Pfam" id="PF02793">
    <property type="entry name" value="HRM"/>
    <property type="match status" value="1"/>
</dbReference>
<dbReference type="InterPro" id="IPR000832">
    <property type="entry name" value="GPCR_2_secretin-like"/>
</dbReference>
<comment type="caution">
    <text evidence="15">The sequence shown here is derived from an EMBL/GenBank/DDBJ whole genome shotgun (WGS) entry which is preliminary data.</text>
</comment>
<keyword evidence="10" id="KW-0807">Transducer</keyword>
<feature type="compositionally biased region" description="Polar residues" evidence="11">
    <location>
        <begin position="485"/>
        <end position="499"/>
    </location>
</feature>
<keyword evidence="7 12" id="KW-0472">Membrane</keyword>
<dbReference type="InterPro" id="IPR017983">
    <property type="entry name" value="GPCR_2_secretin-like_CS"/>
</dbReference>
<evidence type="ECO:0000256" key="2">
    <source>
        <dbReference type="ARBA" id="ARBA00005314"/>
    </source>
</evidence>
<keyword evidence="16" id="KW-1185">Reference proteome</keyword>
<keyword evidence="4 12" id="KW-0812">Transmembrane</keyword>